<proteinExistence type="predicted"/>
<evidence type="ECO:0000313" key="1">
    <source>
        <dbReference type="EMBL" id="CAA9376222.1"/>
    </source>
</evidence>
<reference evidence="1" key="1">
    <citation type="submission" date="2020-02" db="EMBL/GenBank/DDBJ databases">
        <authorList>
            <person name="Meier V. D."/>
        </authorList>
    </citation>
    <scope>NUCLEOTIDE SEQUENCE</scope>
    <source>
        <strain evidence="1">AVDCRST_MAG84</strain>
    </source>
</reference>
<accession>A0A6J4N7A4</accession>
<gene>
    <name evidence="1" type="ORF">AVDCRST_MAG84-4741</name>
</gene>
<dbReference type="EMBL" id="CADCTZ010001037">
    <property type="protein sequence ID" value="CAA9376222.1"/>
    <property type="molecule type" value="Genomic_DNA"/>
</dbReference>
<organism evidence="1">
    <name type="scientific">uncultured Microcoleus sp</name>
    <dbReference type="NCBI Taxonomy" id="259945"/>
    <lineage>
        <taxon>Bacteria</taxon>
        <taxon>Bacillati</taxon>
        <taxon>Cyanobacteriota</taxon>
        <taxon>Cyanophyceae</taxon>
        <taxon>Oscillatoriophycideae</taxon>
        <taxon>Oscillatoriales</taxon>
        <taxon>Microcoleaceae</taxon>
        <taxon>Microcoleus</taxon>
        <taxon>environmental samples</taxon>
    </lineage>
</organism>
<sequence>MVNAPFFLRIVRSFPASNIKYLGKIATILVGVGLTKNV</sequence>
<dbReference type="AlphaFoldDB" id="A0A6J4N7A4"/>
<name>A0A6J4N7A4_9CYAN</name>
<protein>
    <submittedName>
        <fullName evidence="1">Uncharacterized protein</fullName>
    </submittedName>
</protein>